<feature type="transmembrane region" description="Helical" evidence="18">
    <location>
        <begin position="226"/>
        <end position="251"/>
    </location>
</feature>
<dbReference type="Pfam" id="PF18079">
    <property type="entry name" value="AglB_L1"/>
    <property type="match status" value="1"/>
</dbReference>
<dbReference type="InterPro" id="IPR048307">
    <property type="entry name" value="STT3_N"/>
</dbReference>
<comment type="cofactor">
    <cofactor evidence="2">
        <name>Mg(2+)</name>
        <dbReference type="ChEBI" id="CHEBI:18420"/>
    </cofactor>
</comment>
<evidence type="ECO:0000256" key="5">
    <source>
        <dbReference type="ARBA" id="ARBA00010810"/>
    </source>
</evidence>
<evidence type="ECO:0000256" key="6">
    <source>
        <dbReference type="ARBA" id="ARBA00012602"/>
    </source>
</evidence>
<feature type="transmembrane region" description="Helical" evidence="18">
    <location>
        <begin position="150"/>
        <end position="166"/>
    </location>
</feature>
<evidence type="ECO:0000256" key="16">
    <source>
        <dbReference type="ARBA" id="ARBA00034066"/>
    </source>
</evidence>
<feature type="transmembrane region" description="Helical" evidence="18">
    <location>
        <begin position="263"/>
        <end position="286"/>
    </location>
</feature>
<comment type="cofactor">
    <cofactor evidence="1">
        <name>Mn(2+)</name>
        <dbReference type="ChEBI" id="CHEBI:29035"/>
    </cofactor>
</comment>
<dbReference type="Gene3D" id="2.60.40.3390">
    <property type="match status" value="1"/>
</dbReference>
<dbReference type="PANTHER" id="PTHR13872">
    <property type="entry name" value="DOLICHYL-DIPHOSPHOOLIGOSACCHARIDE--PROTEIN GLYCOSYLTRANSFERASE SUBUNIT"/>
    <property type="match status" value="1"/>
</dbReference>
<dbReference type="AlphaFoldDB" id="Q8TRK3"/>
<feature type="transmembrane region" description="Helical" evidence="18">
    <location>
        <begin position="90"/>
        <end position="107"/>
    </location>
</feature>
<keyword evidence="7" id="KW-0328">Glycosyltransferase</keyword>
<feature type="domain" description="Archaeal glycosylation protein B peripheral" evidence="20">
    <location>
        <begin position="736"/>
        <end position="824"/>
    </location>
</feature>
<dbReference type="InterPro" id="IPR054479">
    <property type="entry name" value="AglB-like_core"/>
</dbReference>
<evidence type="ECO:0000256" key="11">
    <source>
        <dbReference type="ARBA" id="ARBA00022842"/>
    </source>
</evidence>
<feature type="compositionally biased region" description="Basic residues" evidence="17">
    <location>
        <begin position="496"/>
        <end position="510"/>
    </location>
</feature>
<protein>
    <recommendedName>
        <fullName evidence="6">dolichyl-phosphooligosaccharide-protein glycotransferase</fullName>
        <ecNumber evidence="6">2.4.99.21</ecNumber>
    </recommendedName>
    <alternativeName>
        <fullName evidence="15">Oligosaccharyl transferase</fullName>
    </alternativeName>
</protein>
<dbReference type="UniPathway" id="UPA00378"/>
<dbReference type="GO" id="GO:0004576">
    <property type="term" value="F:oligosaccharyl transferase activity"/>
    <property type="evidence" value="ECO:0007669"/>
    <property type="project" value="InterPro"/>
</dbReference>
<comment type="pathway">
    <text evidence="4">Protein modification; protein glycosylation.</text>
</comment>
<evidence type="ECO:0000313" key="22">
    <source>
        <dbReference type="EMBL" id="AAM04593.1"/>
    </source>
</evidence>
<dbReference type="Pfam" id="PF02516">
    <property type="entry name" value="STT3"/>
    <property type="match status" value="1"/>
</dbReference>
<feature type="transmembrane region" description="Helical" evidence="18">
    <location>
        <begin position="298"/>
        <end position="322"/>
    </location>
</feature>
<feature type="transmembrane region" description="Helical" evidence="18">
    <location>
        <begin position="427"/>
        <end position="443"/>
    </location>
</feature>
<evidence type="ECO:0000313" key="23">
    <source>
        <dbReference type="Proteomes" id="UP000002487"/>
    </source>
</evidence>
<dbReference type="Gene3D" id="3.40.50.12610">
    <property type="match status" value="1"/>
</dbReference>
<feature type="transmembrane region" description="Helical" evidence="18">
    <location>
        <begin position="449"/>
        <end position="468"/>
    </location>
</feature>
<dbReference type="FunCoup" id="Q8TRK3">
    <property type="interactions" value="105"/>
</dbReference>
<evidence type="ECO:0000256" key="7">
    <source>
        <dbReference type="ARBA" id="ARBA00022676"/>
    </source>
</evidence>
<proteinExistence type="inferred from homology"/>
<gene>
    <name evidence="22" type="ordered locus">MA_1172</name>
</gene>
<evidence type="ECO:0000256" key="15">
    <source>
        <dbReference type="ARBA" id="ARBA00030679"/>
    </source>
</evidence>
<comment type="similarity">
    <text evidence="5">Belongs to the STT3 family.</text>
</comment>
<evidence type="ECO:0000256" key="2">
    <source>
        <dbReference type="ARBA" id="ARBA00001946"/>
    </source>
</evidence>
<dbReference type="PANTHER" id="PTHR13872:SF1">
    <property type="entry name" value="DOLICHYL-DIPHOSPHOOLIGOSACCHARIDE--PROTEIN GLYCOSYLTRANSFERASE SUBUNIT STT3B"/>
    <property type="match status" value="1"/>
</dbReference>
<feature type="domain" description="Oligosaccharyl transferase STT3 N-terminal" evidence="19">
    <location>
        <begin position="53"/>
        <end position="419"/>
    </location>
</feature>
<dbReference type="PhylomeDB" id="Q8TRK3"/>
<keyword evidence="11" id="KW-0460">Magnesium</keyword>
<keyword evidence="13 18" id="KW-0472">Membrane</keyword>
<dbReference type="Pfam" id="PF22627">
    <property type="entry name" value="AglB_core-like"/>
    <property type="match status" value="1"/>
</dbReference>
<dbReference type="HOGENOM" id="CLU_008803_0_0_2"/>
<evidence type="ECO:0000256" key="3">
    <source>
        <dbReference type="ARBA" id="ARBA00004651"/>
    </source>
</evidence>
<evidence type="ECO:0000256" key="10">
    <source>
        <dbReference type="ARBA" id="ARBA00022723"/>
    </source>
</evidence>
<keyword evidence="10" id="KW-0479">Metal-binding</keyword>
<feature type="transmembrane region" description="Helical" evidence="18">
    <location>
        <begin position="119"/>
        <end position="144"/>
    </location>
</feature>
<keyword evidence="14" id="KW-0464">Manganese</keyword>
<comment type="subcellular location">
    <subcellularLocation>
        <location evidence="3">Cell membrane</location>
        <topology evidence="3">Multi-pass membrane protein</topology>
    </subcellularLocation>
</comment>
<feature type="transmembrane region" description="Helical" evidence="18">
    <location>
        <begin position="334"/>
        <end position="353"/>
    </location>
</feature>
<name>Q8TRK3_METAC</name>
<feature type="transmembrane region" description="Helical" evidence="18">
    <location>
        <begin position="392"/>
        <end position="415"/>
    </location>
</feature>
<dbReference type="InterPro" id="IPR026410">
    <property type="entry name" value="OlisacTrfase_arch"/>
</dbReference>
<evidence type="ECO:0000256" key="9">
    <source>
        <dbReference type="ARBA" id="ARBA00022692"/>
    </source>
</evidence>
<dbReference type="EMBL" id="AE010299">
    <property type="protein sequence ID" value="AAM04593.1"/>
    <property type="molecule type" value="Genomic_DNA"/>
</dbReference>
<evidence type="ECO:0000259" key="19">
    <source>
        <dbReference type="Pfam" id="PF02516"/>
    </source>
</evidence>
<evidence type="ECO:0000256" key="17">
    <source>
        <dbReference type="SAM" id="MobiDB-lite"/>
    </source>
</evidence>
<evidence type="ECO:0000256" key="12">
    <source>
        <dbReference type="ARBA" id="ARBA00022989"/>
    </source>
</evidence>
<dbReference type="CAZy" id="GT66">
    <property type="family name" value="Glycosyltransferase Family 66"/>
</dbReference>
<dbReference type="STRING" id="188937.MA_1172"/>
<evidence type="ECO:0000256" key="18">
    <source>
        <dbReference type="SAM" id="Phobius"/>
    </source>
</evidence>
<sequence length="836" mass="92337">MSDMEKPEKINQNRNARNGFSKNLLVLGAVLLAGFIIRMLTYAPLTADGGITFTGYDDYYHMRRILYTVSSFPHSLNFDTYLNYPYGFEIGWPPFFDLLGAFLAIIIGGGQPDTHTVEFAVALLPVLLGVLTVIPVYVVAASVFDKKTGLLGALIFAVLPAHLYISRFGAADHHVAEVLLSTAAYALFILAIKLAGERNLTLSSLKNISSDKNLINPVGLAAASGIFFSLLIFTWVGAPVFISFIGLYALVQRTIDLKAGKESDYLFICSAITLFATLLFTIPLAAGEVRSGLEMSAIYLSWFQVVYVLIMLAGLFLLWGFSTYISKKEMDWKYYPGVLILVLVSGLLLVRIFSVEYYGFIVEGLRFFSGKGEYIGTISEAMPLFLTLQGKLTFSSVLGSFGLTFLTALAGLFLFSLELKGEKAKPEGVFFLLWTLFYTYLALSQRRFTYLFAVNVSILSAYILWVLLESLDFEREVKKLIKPENKKEKVPDSSLKKGKKASSKTKFKNRHATESKNTSAEPDYFKLVSGVALIGLIFVPSIWYGVSFAKDPASIDPEWKDALNWLEASTPATSYYLEPTETPEYGVLSWWDYGNWIVYIGKRPAVSNNFQTGVEDSANFFISNSEEEAKTIIDKLNVKYVITDTQMAKGKFGSIVELAGKEIEDYYNVSTVQEKTGFRTVATAKQAYMDTEIYKLYEIDGIGLGNLRLVHESTPNTTEDKNSSGNTVKVFEYVKGATLSGTTAPNATVIAKLEVSSNTGREFLYQNGDVADEKGSFEITVPYSTENAGNGVHATSAYSLTAGENSTIEGIQVTENDIQKGTIIEANIPQSEAENE</sequence>
<evidence type="ECO:0000256" key="14">
    <source>
        <dbReference type="ARBA" id="ARBA00023211"/>
    </source>
</evidence>
<keyword evidence="23" id="KW-1185">Reference proteome</keyword>
<comment type="catalytic activity">
    <reaction evidence="16">
        <text>an archaeal dolichyl phosphooligosaccharide + [protein]-L-asparagine = an archaeal dolichyl phosphate + a glycoprotein with the oligosaccharide chain attached by N-beta-D-glycosyl linkage to a protein L-asparagine.</text>
        <dbReference type="EC" id="2.4.99.21"/>
    </reaction>
</comment>
<evidence type="ECO:0000256" key="1">
    <source>
        <dbReference type="ARBA" id="ARBA00001936"/>
    </source>
</evidence>
<dbReference type="NCBIfam" id="TIGR04154">
    <property type="entry name" value="archaeo_STT3"/>
    <property type="match status" value="1"/>
</dbReference>
<evidence type="ECO:0000256" key="4">
    <source>
        <dbReference type="ARBA" id="ARBA00004922"/>
    </source>
</evidence>
<keyword evidence="9 18" id="KW-0812">Transmembrane</keyword>
<dbReference type="KEGG" id="mac:MA_1172"/>
<evidence type="ECO:0000259" key="21">
    <source>
        <dbReference type="Pfam" id="PF22627"/>
    </source>
</evidence>
<dbReference type="InterPro" id="IPR041154">
    <property type="entry name" value="AglB_P1"/>
</dbReference>
<dbReference type="GO" id="GO:0046872">
    <property type="term" value="F:metal ion binding"/>
    <property type="evidence" value="ECO:0007669"/>
    <property type="project" value="UniProtKB-KW"/>
</dbReference>
<feature type="region of interest" description="Disordered" evidence="17">
    <location>
        <begin position="489"/>
        <end position="515"/>
    </location>
</feature>
<dbReference type="BRENDA" id="2.4.99.18">
    <property type="organism ID" value="7224"/>
</dbReference>
<feature type="transmembrane region" description="Helical" evidence="18">
    <location>
        <begin position="178"/>
        <end position="196"/>
    </location>
</feature>
<evidence type="ECO:0000256" key="8">
    <source>
        <dbReference type="ARBA" id="ARBA00022679"/>
    </source>
</evidence>
<dbReference type="GO" id="GO:0005886">
    <property type="term" value="C:plasma membrane"/>
    <property type="evidence" value="ECO:0007669"/>
    <property type="project" value="UniProtKB-SubCell"/>
</dbReference>
<dbReference type="Proteomes" id="UP000002487">
    <property type="component" value="Chromosome"/>
</dbReference>
<feature type="transmembrane region" description="Helical" evidence="18">
    <location>
        <begin position="20"/>
        <end position="40"/>
    </location>
</feature>
<dbReference type="InterPro" id="IPR003674">
    <property type="entry name" value="Oligo_trans_STT3"/>
</dbReference>
<feature type="transmembrane region" description="Helical" evidence="18">
    <location>
        <begin position="524"/>
        <end position="546"/>
    </location>
</feature>
<keyword evidence="8" id="KW-0808">Transferase</keyword>
<feature type="domain" description="AglB-like core" evidence="21">
    <location>
        <begin position="557"/>
        <end position="648"/>
    </location>
</feature>
<evidence type="ECO:0000256" key="13">
    <source>
        <dbReference type="ARBA" id="ARBA00023136"/>
    </source>
</evidence>
<dbReference type="EC" id="2.4.99.21" evidence="6"/>
<reference evidence="22 23" key="1">
    <citation type="journal article" date="2002" name="Genome Res.">
        <title>The genome of Methanosarcina acetivorans reveals extensive metabolic and physiological diversity.</title>
        <authorList>
            <person name="Galagan J.E."/>
            <person name="Nusbaum C."/>
            <person name="Roy A."/>
            <person name="Endrizzi M.G."/>
            <person name="Macdonald P."/>
            <person name="FitzHugh W."/>
            <person name="Calvo S."/>
            <person name="Engels R."/>
            <person name="Smirnov S."/>
            <person name="Atnoor D."/>
            <person name="Brown A."/>
            <person name="Allen N."/>
            <person name="Naylor J."/>
            <person name="Stange-Thomann N."/>
            <person name="DeArellano K."/>
            <person name="Johnson R."/>
            <person name="Linton L."/>
            <person name="McEwan P."/>
            <person name="McKernan K."/>
            <person name="Talamas J."/>
            <person name="Tirrell A."/>
            <person name="Ye W."/>
            <person name="Zimmer A."/>
            <person name="Barber R.D."/>
            <person name="Cann I."/>
            <person name="Graham D.E."/>
            <person name="Grahame D.A."/>
            <person name="Guss A."/>
            <person name="Hedderich R."/>
            <person name="Ingram-Smith C."/>
            <person name="Kuettner C.H."/>
            <person name="Krzycki J.A."/>
            <person name="Leigh J.A."/>
            <person name="Li W."/>
            <person name="Liu J."/>
            <person name="Mukhopadhyay B."/>
            <person name="Reeve J.N."/>
            <person name="Smith K."/>
            <person name="Springer T.A."/>
            <person name="Umayam L.A."/>
            <person name="White O."/>
            <person name="White R.H."/>
            <person name="de Macario E.C."/>
            <person name="Ferry J.G."/>
            <person name="Jarrell K.F."/>
            <person name="Jing H."/>
            <person name="Macario A.J.L."/>
            <person name="Paulsen I."/>
            <person name="Pritchett M."/>
            <person name="Sowers K.R."/>
            <person name="Swanson R.V."/>
            <person name="Zinder S.H."/>
            <person name="Lander E."/>
            <person name="Metcalf W.W."/>
            <person name="Birren B."/>
        </authorList>
    </citation>
    <scope>NUCLEOTIDE SEQUENCE [LARGE SCALE GENOMIC DNA]</scope>
    <source>
        <strain evidence="23">ATCC 35395 / DSM 2834 / JCM 12185 / C2A</strain>
    </source>
</reference>
<evidence type="ECO:0000259" key="20">
    <source>
        <dbReference type="Pfam" id="PF18079"/>
    </source>
</evidence>
<dbReference type="EnsemblBacteria" id="AAM04593">
    <property type="protein sequence ID" value="AAM04593"/>
    <property type="gene ID" value="MA_1172"/>
</dbReference>
<organism evidence="22 23">
    <name type="scientific">Methanosarcina acetivorans (strain ATCC 35395 / DSM 2834 / JCM 12185 / C2A)</name>
    <dbReference type="NCBI Taxonomy" id="188937"/>
    <lineage>
        <taxon>Archaea</taxon>
        <taxon>Methanobacteriati</taxon>
        <taxon>Methanobacteriota</taxon>
        <taxon>Stenosarchaea group</taxon>
        <taxon>Methanomicrobia</taxon>
        <taxon>Methanosarcinales</taxon>
        <taxon>Methanosarcinaceae</taxon>
        <taxon>Methanosarcina</taxon>
    </lineage>
</organism>
<dbReference type="InParanoid" id="Q8TRK3"/>
<keyword evidence="12 18" id="KW-1133">Transmembrane helix</keyword>
<accession>Q8TRK3</accession>